<feature type="compositionally biased region" description="Low complexity" evidence="1">
    <location>
        <begin position="158"/>
        <end position="170"/>
    </location>
</feature>
<reference evidence="4" key="1">
    <citation type="submission" date="2024-05" db="EMBL/GenBank/DDBJ databases">
        <title>Herbiconiux sp. A18JL235.</title>
        <authorList>
            <person name="Zhang G."/>
        </authorList>
    </citation>
    <scope>NUCLEOTIDE SEQUENCE</scope>
    <source>
        <strain evidence="4">A18JL235</strain>
    </source>
</reference>
<evidence type="ECO:0000313" key="4">
    <source>
        <dbReference type="EMBL" id="XDI06812.1"/>
    </source>
</evidence>
<protein>
    <recommendedName>
        <fullName evidence="5">Secreted protein</fullName>
    </recommendedName>
</protein>
<dbReference type="EMBL" id="CP162511">
    <property type="protein sequence ID" value="XDI06812.1"/>
    <property type="molecule type" value="Genomic_DNA"/>
</dbReference>
<feature type="region of interest" description="Disordered" evidence="1">
    <location>
        <begin position="954"/>
        <end position="987"/>
    </location>
</feature>
<evidence type="ECO:0000256" key="3">
    <source>
        <dbReference type="SAM" id="SignalP"/>
    </source>
</evidence>
<feature type="transmembrane region" description="Helical" evidence="2">
    <location>
        <begin position="995"/>
        <end position="1014"/>
    </location>
</feature>
<feature type="region of interest" description="Disordered" evidence="1">
    <location>
        <begin position="1015"/>
        <end position="1034"/>
    </location>
</feature>
<proteinExistence type="predicted"/>
<dbReference type="SUPFAM" id="SSF53474">
    <property type="entry name" value="alpha/beta-Hydrolases"/>
    <property type="match status" value="1"/>
</dbReference>
<feature type="compositionally biased region" description="Pro residues" evidence="1">
    <location>
        <begin position="958"/>
        <end position="974"/>
    </location>
</feature>
<accession>A0AB39BL64</accession>
<keyword evidence="2" id="KW-1133">Transmembrane helix</keyword>
<keyword evidence="2" id="KW-0812">Transmembrane</keyword>
<dbReference type="RefSeq" id="WP_368499190.1">
    <property type="nucleotide sequence ID" value="NZ_CP162511.1"/>
</dbReference>
<feature type="region of interest" description="Disordered" evidence="1">
    <location>
        <begin position="138"/>
        <end position="177"/>
    </location>
</feature>
<dbReference type="InterPro" id="IPR029058">
    <property type="entry name" value="AB_hydrolase_fold"/>
</dbReference>
<keyword evidence="3" id="KW-0732">Signal</keyword>
<dbReference type="AlphaFoldDB" id="A0AB39BL64"/>
<feature type="signal peptide" evidence="3">
    <location>
        <begin position="1"/>
        <end position="27"/>
    </location>
</feature>
<evidence type="ECO:0000256" key="2">
    <source>
        <dbReference type="SAM" id="Phobius"/>
    </source>
</evidence>
<dbReference type="Gene3D" id="3.40.50.1820">
    <property type="entry name" value="alpha/beta hydrolase"/>
    <property type="match status" value="1"/>
</dbReference>
<keyword evidence="2" id="KW-0472">Membrane</keyword>
<gene>
    <name evidence="4" type="ORF">ABFY20_06830</name>
</gene>
<feature type="region of interest" description="Disordered" evidence="1">
    <location>
        <begin position="32"/>
        <end position="62"/>
    </location>
</feature>
<evidence type="ECO:0000256" key="1">
    <source>
        <dbReference type="SAM" id="MobiDB-lite"/>
    </source>
</evidence>
<sequence>MTRFDRRVLTGALAVLCSFALTGAPVAASAASAAGSPTAGSPAAGSSPAAGTPAAGTSAPAAPVATGADWTVEALADGSGYRVTKTVSELPDRSAVPVLWADGVALGAAVLSADGTSLSVVTPDEAVLTAGQVLVGWSGEGDPARDAATRDDGGLGDGPAASGSVPSAAPWLDLDPGTAGPYTVERADYDLGDEAEEIYGFDGARGEMRAAVYLPEGLAGELPVAILLHGQHIACATDDDQAPPVWPCAEGETEIPSYLGYDGPAEALASNGYAVVSISANAINRLNGMHGSDQGTDARGHLVLDHLALLRAADAGPVEGIGSALVGRLDLDRVGLMGHSRGGDGVVRAAVLNASTLVGAPGGPFGIASVLPLAPTDFTRTALPDVPTAVVLPYCDGDLTDLQGQHYINDSRHAFGDDVLRSSVLVMGANHNAFNTVWSSPEYLESGDDWDTNPMLGPDDPTCGSTAPSRLSREEQYAVGTAYVAGFFRLTLGDETAFLGQFDGSDARPASIGRADVRVTAVYPSSARLDVNTFADPAVEVTTTGRGVSSYCQSTENIADPSSLPFCLTGNVRPEQAGEFADSLYGARIPTTTSVHFQYSTEPAGRAEPSTLVVDVPGGALDTSSAEFLTVRAMPDETISDSVSLTVTVVDTAGGSATVDAAEYGAALTRLPGSSAALPKMLYQDLRIPVSALQGVDLSRVESVLFTGVGTGAVLLSDLAFVTAPSIGEAAVVPRTALSVVHGAVDVDASVESARVAVVLAAPTTDPVSGWLTHYTAPQDMHALPFTIAAGERCAAVDVPLGSRRPDAGRRSGFGTSLGLVTGAGVVGAGFDNVLLRDTAVPVVDGDPSTLPYGLQGDACAEALAAQSPVPLDAPPAAEQGSRIPLAATGYRPGEGVVVTLGDTAIAATIADSSGTASLSATVPAVTPVGTAPLTLRGSGSALRAQADLDVTAAVSPTPTPTPAPPPGPSPSPTPGSGAGDGSTLAATGSTPHAVALPALAALAFVLAGAALLLRPRPRTRLGGGGARTRNAGR</sequence>
<evidence type="ECO:0008006" key="5">
    <source>
        <dbReference type="Google" id="ProtNLM"/>
    </source>
</evidence>
<feature type="compositionally biased region" description="Basic and acidic residues" evidence="1">
    <location>
        <begin position="142"/>
        <end position="153"/>
    </location>
</feature>
<name>A0AB39BL64_9MICO</name>
<feature type="chain" id="PRO_5044304688" description="Secreted protein" evidence="3">
    <location>
        <begin position="28"/>
        <end position="1034"/>
    </location>
</feature>
<organism evidence="4">
    <name type="scientific">Herbiconiux sp. A18JL235</name>
    <dbReference type="NCBI Taxonomy" id="3152363"/>
    <lineage>
        <taxon>Bacteria</taxon>
        <taxon>Bacillati</taxon>
        <taxon>Actinomycetota</taxon>
        <taxon>Actinomycetes</taxon>
        <taxon>Micrococcales</taxon>
        <taxon>Microbacteriaceae</taxon>
        <taxon>Herbiconiux</taxon>
    </lineage>
</organism>